<dbReference type="PANTHER" id="PTHR15907">
    <property type="entry name" value="DUF614 FAMILY PROTEIN-RELATED"/>
    <property type="match status" value="1"/>
</dbReference>
<evidence type="ECO:0000313" key="2">
    <source>
        <dbReference type="Proteomes" id="UP000799302"/>
    </source>
</evidence>
<accession>A0A6A6U684</accession>
<sequence>MSNEWHNSGSDCCSPFSTCALAWCCPCFVHGRVQHRVNKDGMLNGYSSCNMNCCAWACLAHFGCQWILQMMSRGEIRRKYNLKGDGCTDCLCACCCTPCDLAQQDKEAEHQEKQRLMGNGAQAINVQPLKMDGGMVYGQQQQFQQHPQQPQAMYHATQ</sequence>
<proteinExistence type="predicted"/>
<evidence type="ECO:0000313" key="1">
    <source>
        <dbReference type="EMBL" id="KAF2666618.1"/>
    </source>
</evidence>
<dbReference type="NCBIfam" id="TIGR01571">
    <property type="entry name" value="A_thal_Cys_rich"/>
    <property type="match status" value="1"/>
</dbReference>
<dbReference type="Pfam" id="PF04749">
    <property type="entry name" value="PLAC8"/>
    <property type="match status" value="1"/>
</dbReference>
<dbReference type="Proteomes" id="UP000799302">
    <property type="component" value="Unassembled WGS sequence"/>
</dbReference>
<dbReference type="OrthoDB" id="1045822at2759"/>
<dbReference type="AlphaFoldDB" id="A0A6A6U684"/>
<reference evidence="1" key="1">
    <citation type="journal article" date="2020" name="Stud. Mycol.">
        <title>101 Dothideomycetes genomes: a test case for predicting lifestyles and emergence of pathogens.</title>
        <authorList>
            <person name="Haridas S."/>
            <person name="Albert R."/>
            <person name="Binder M."/>
            <person name="Bloem J."/>
            <person name="Labutti K."/>
            <person name="Salamov A."/>
            <person name="Andreopoulos B."/>
            <person name="Baker S."/>
            <person name="Barry K."/>
            <person name="Bills G."/>
            <person name="Bluhm B."/>
            <person name="Cannon C."/>
            <person name="Castanera R."/>
            <person name="Culley D."/>
            <person name="Daum C."/>
            <person name="Ezra D."/>
            <person name="Gonzalez J."/>
            <person name="Henrissat B."/>
            <person name="Kuo A."/>
            <person name="Liang C."/>
            <person name="Lipzen A."/>
            <person name="Lutzoni F."/>
            <person name="Magnuson J."/>
            <person name="Mondo S."/>
            <person name="Nolan M."/>
            <person name="Ohm R."/>
            <person name="Pangilinan J."/>
            <person name="Park H.-J."/>
            <person name="Ramirez L."/>
            <person name="Alfaro M."/>
            <person name="Sun H."/>
            <person name="Tritt A."/>
            <person name="Yoshinaga Y."/>
            <person name="Zwiers L.-H."/>
            <person name="Turgeon B."/>
            <person name="Goodwin S."/>
            <person name="Spatafora J."/>
            <person name="Crous P."/>
            <person name="Grigoriev I."/>
        </authorList>
    </citation>
    <scope>NUCLEOTIDE SEQUENCE</scope>
    <source>
        <strain evidence="1">CBS 115976</strain>
    </source>
</reference>
<gene>
    <name evidence="1" type="ORF">BT63DRAFT_313108</name>
</gene>
<dbReference type="InterPro" id="IPR006461">
    <property type="entry name" value="PLAC_motif_containing"/>
</dbReference>
<organism evidence="1 2">
    <name type="scientific">Microthyrium microscopicum</name>
    <dbReference type="NCBI Taxonomy" id="703497"/>
    <lineage>
        <taxon>Eukaryota</taxon>
        <taxon>Fungi</taxon>
        <taxon>Dikarya</taxon>
        <taxon>Ascomycota</taxon>
        <taxon>Pezizomycotina</taxon>
        <taxon>Dothideomycetes</taxon>
        <taxon>Dothideomycetes incertae sedis</taxon>
        <taxon>Microthyriales</taxon>
        <taxon>Microthyriaceae</taxon>
        <taxon>Microthyrium</taxon>
    </lineage>
</organism>
<keyword evidence="2" id="KW-1185">Reference proteome</keyword>
<name>A0A6A6U684_9PEZI</name>
<dbReference type="EMBL" id="MU004238">
    <property type="protein sequence ID" value="KAF2666618.1"/>
    <property type="molecule type" value="Genomic_DNA"/>
</dbReference>
<protein>
    <submittedName>
        <fullName evidence="1">PLAC8-domain-containing protein</fullName>
    </submittedName>
</protein>